<feature type="domain" description="Ig-like" evidence="25">
    <location>
        <begin position="395"/>
        <end position="481"/>
    </location>
</feature>
<evidence type="ECO:0000313" key="27">
    <source>
        <dbReference type="Proteomes" id="UP000494163"/>
    </source>
</evidence>
<feature type="signal peptide" evidence="23">
    <location>
        <begin position="1"/>
        <end position="19"/>
    </location>
</feature>
<dbReference type="SMART" id="SM00219">
    <property type="entry name" value="TyrKc"/>
    <property type="match status" value="1"/>
</dbReference>
<dbReference type="SMR" id="A0A0M4ELW4"/>
<keyword evidence="13 22" id="KW-0472">Membrane</keyword>
<evidence type="ECO:0000256" key="12">
    <source>
        <dbReference type="ARBA" id="ARBA00022989"/>
    </source>
</evidence>
<dbReference type="PROSITE" id="PS50835">
    <property type="entry name" value="IG_LIKE"/>
    <property type="match status" value="4"/>
</dbReference>
<dbReference type="GO" id="GO:0045887">
    <property type="term" value="P:positive regulation of synaptic assembly at neuromuscular junction"/>
    <property type="evidence" value="ECO:0007669"/>
    <property type="project" value="UniProtKB-ARBA"/>
</dbReference>
<dbReference type="FunFam" id="1.10.510.10:FF:000983">
    <property type="entry name" value="Fibroblast growth factor receptor homolog 2"/>
    <property type="match status" value="1"/>
</dbReference>
<evidence type="ECO:0000259" key="25">
    <source>
        <dbReference type="PROSITE" id="PS50835"/>
    </source>
</evidence>
<feature type="chain" id="PRO_5005793449" description="receptor protein-tyrosine kinase" evidence="23">
    <location>
        <begin position="20"/>
        <end position="1061"/>
    </location>
</feature>
<dbReference type="GO" id="GO:0048468">
    <property type="term" value="P:cell development"/>
    <property type="evidence" value="ECO:0007669"/>
    <property type="project" value="UniProtKB-ARBA"/>
</dbReference>
<organism evidence="26 27">
    <name type="scientific">Drosophila busckii</name>
    <name type="common">Fruit fly</name>
    <dbReference type="NCBI Taxonomy" id="30019"/>
    <lineage>
        <taxon>Eukaryota</taxon>
        <taxon>Metazoa</taxon>
        <taxon>Ecdysozoa</taxon>
        <taxon>Arthropoda</taxon>
        <taxon>Hexapoda</taxon>
        <taxon>Insecta</taxon>
        <taxon>Pterygota</taxon>
        <taxon>Neoptera</taxon>
        <taxon>Endopterygota</taxon>
        <taxon>Diptera</taxon>
        <taxon>Brachycera</taxon>
        <taxon>Muscomorpha</taxon>
        <taxon>Ephydroidea</taxon>
        <taxon>Drosophilidae</taxon>
        <taxon>Drosophila</taxon>
    </lineage>
</organism>
<dbReference type="FunFam" id="2.60.40.10:FF:000020">
    <property type="entry name" value="Fibroblast growth factor receptor"/>
    <property type="match status" value="1"/>
</dbReference>
<evidence type="ECO:0000256" key="19">
    <source>
        <dbReference type="ARBA" id="ARBA00051243"/>
    </source>
</evidence>
<dbReference type="PROSITE" id="PS00109">
    <property type="entry name" value="PROTEIN_KINASE_TYR"/>
    <property type="match status" value="1"/>
</dbReference>
<evidence type="ECO:0000256" key="13">
    <source>
        <dbReference type="ARBA" id="ARBA00023136"/>
    </source>
</evidence>
<evidence type="ECO:0000256" key="8">
    <source>
        <dbReference type="ARBA" id="ARBA00022737"/>
    </source>
</evidence>
<feature type="region of interest" description="Disordered" evidence="21">
    <location>
        <begin position="351"/>
        <end position="395"/>
    </location>
</feature>
<dbReference type="InterPro" id="IPR013783">
    <property type="entry name" value="Ig-like_fold"/>
</dbReference>
<dbReference type="SMART" id="SM00409">
    <property type="entry name" value="IG"/>
    <property type="match status" value="5"/>
</dbReference>
<keyword evidence="15" id="KW-1015">Disulfide bond</keyword>
<keyword evidence="11 20" id="KW-0067">ATP-binding</keyword>
<dbReference type="InterPro" id="IPR003598">
    <property type="entry name" value="Ig_sub2"/>
</dbReference>
<dbReference type="Pfam" id="PF13927">
    <property type="entry name" value="Ig_3"/>
    <property type="match status" value="2"/>
</dbReference>
<evidence type="ECO:0000256" key="21">
    <source>
        <dbReference type="SAM" id="MobiDB-lite"/>
    </source>
</evidence>
<dbReference type="Proteomes" id="UP000494163">
    <property type="component" value="Chromosome 3L"/>
</dbReference>
<evidence type="ECO:0000256" key="5">
    <source>
        <dbReference type="ARBA" id="ARBA00022679"/>
    </source>
</evidence>
<dbReference type="InterPro" id="IPR020635">
    <property type="entry name" value="Tyr_kinase_cat_dom"/>
</dbReference>
<dbReference type="OrthoDB" id="5984265at2759"/>
<keyword evidence="8" id="KW-0677">Repeat</keyword>
<dbReference type="InterPro" id="IPR001245">
    <property type="entry name" value="Ser-Thr/Tyr_kinase_cat_dom"/>
</dbReference>
<dbReference type="STRING" id="30019.A0A0M4ELW4"/>
<keyword evidence="12 22" id="KW-1133">Transmembrane helix</keyword>
<dbReference type="EMBL" id="CP012525">
    <property type="protein sequence ID" value="ALC44522.1"/>
    <property type="molecule type" value="Genomic_DNA"/>
</dbReference>
<dbReference type="Pfam" id="PF07714">
    <property type="entry name" value="PK_Tyr_Ser-Thr"/>
    <property type="match status" value="1"/>
</dbReference>
<evidence type="ECO:0000256" key="22">
    <source>
        <dbReference type="SAM" id="Phobius"/>
    </source>
</evidence>
<comment type="subcellular location">
    <subcellularLocation>
        <location evidence="1">Membrane</location>
        <topology evidence="1">Single-pass membrane protein</topology>
    </subcellularLocation>
</comment>
<dbReference type="GO" id="GO:0003006">
    <property type="term" value="P:developmental process involved in reproduction"/>
    <property type="evidence" value="ECO:0007669"/>
    <property type="project" value="UniProtKB-ARBA"/>
</dbReference>
<dbReference type="InterPro" id="IPR003599">
    <property type="entry name" value="Ig_sub"/>
</dbReference>
<dbReference type="EC" id="2.7.10.1" evidence="2"/>
<keyword evidence="16" id="KW-0675">Receptor</keyword>
<evidence type="ECO:0000256" key="16">
    <source>
        <dbReference type="ARBA" id="ARBA00023170"/>
    </source>
</evidence>
<keyword evidence="6 22" id="KW-0812">Transmembrane</keyword>
<dbReference type="GO" id="GO:0005886">
    <property type="term" value="C:plasma membrane"/>
    <property type="evidence" value="ECO:0007669"/>
    <property type="project" value="UniProtKB-ARBA"/>
</dbReference>
<dbReference type="GO" id="GO:0048729">
    <property type="term" value="P:tissue morphogenesis"/>
    <property type="evidence" value="ECO:0007669"/>
    <property type="project" value="UniProtKB-ARBA"/>
</dbReference>
<dbReference type="GO" id="GO:0022603">
    <property type="term" value="P:regulation of anatomical structure morphogenesis"/>
    <property type="evidence" value="ECO:0007669"/>
    <property type="project" value="UniProtKB-ARBA"/>
</dbReference>
<evidence type="ECO:0000256" key="20">
    <source>
        <dbReference type="PROSITE-ProRule" id="PRU10141"/>
    </source>
</evidence>
<keyword evidence="7 23" id="KW-0732">Signal</keyword>
<dbReference type="GO" id="GO:0048513">
    <property type="term" value="P:animal organ development"/>
    <property type="evidence" value="ECO:0007669"/>
    <property type="project" value="UniProtKB-ARBA"/>
</dbReference>
<protein>
    <recommendedName>
        <fullName evidence="2">receptor protein-tyrosine kinase</fullName>
        <ecNumber evidence="2">2.7.10.1</ecNumber>
    </recommendedName>
</protein>
<feature type="compositionally biased region" description="Low complexity" evidence="21">
    <location>
        <begin position="351"/>
        <end position="374"/>
    </location>
</feature>
<sequence>MPKLLIIICLIIVKQSGSSYSSAGAGCQLAAHRCHIDVLQEPPPRYRQVPADVDITLDCPQSLAVWYYQQVPAHSGSRWLLERAQSAQSGSYGCRYAGNSWANLTLRIGHQRSSSSEATDVASFSRQLSPEQYFYKPLLSTPRLAQPLEKFVQRTAGGMHQLNCSPAESIGASNISWYLNETHLLNAGRFKLKNWSLNVLNLEPTDSGNYRCSLCNPQGCSSSELSRLQVNPRQHTAPQLSAGYPRNVSVEQNQSASLECKLEATQLEPQISWLHQVGTGDIQALVQRLQSRSTALHGDAEVEPLVFNRNEPQLLRLGYVQPADAGWYICVAENQVARTVGAAYLQLLSPEQQQSSTTTTTTTTSTPAPSSSLADNDDDSNDENASKDEAQQQAPRFKKPLTRLQHWVAGRTVVLSCPAVSHPPANISWTRNNAALDRVIGVYNIRRWSLTMVDIISADSGIYKCRVCNILGCIEFEFSVSVYDRLRFPPIVNKLENKTALVNSDLELSCDVISDMEPTIHWLRAVQPNHSLLLDSETQLSNVSRDLGLIKLNTSIDQVHKLLLHNITHEQEGWYTCVASSTLGSNNASLYVHVVDQLSYYQMVGMMKLHPLGFTVIALVILLIFLLGCAFIIYMLRRLRREKLLKHRIETVHQWTKKVIIYKAASLEGSGCAGDLQIPVIKIEKQRTTFSNTSTGDALPAAQGFNEYEFPLDANWEIPRQQLSLGSILGEGAFGRVVMAEAEDLPRSPPSANGTIVAVKMVKEEHTDADMASLVREMEVMKMIGKHINIINLLGCCSQSGPLWVIVEFAPHGNLKDFLKQRRPGTLQRRSDSDGYLDDKSIEQLGEKQLTMFAFQIARGMDYLASRRCIHRDLAARNVLVADGYVMKIADFGLARDIQDTEYYRKNTNGRLPIKWMAPESLQEKFYDSQSDVWSYGVLLWEIMTYGEQPYPNIMSAEELYSYLVTGQRMEKPPKCSLNIYVVMRQCWHFESCARPTFAELVESFDGILQQASSNPNDAYLDLSMPMLETPPSSSDENECSDTETFPETLPLRYQYTYKFN</sequence>
<keyword evidence="10" id="KW-0418">Kinase</keyword>
<evidence type="ECO:0000256" key="15">
    <source>
        <dbReference type="ARBA" id="ARBA00023157"/>
    </source>
</evidence>
<evidence type="ECO:0000256" key="14">
    <source>
        <dbReference type="ARBA" id="ARBA00023137"/>
    </source>
</evidence>
<dbReference type="PANTHER" id="PTHR24416">
    <property type="entry name" value="TYROSINE-PROTEIN KINASE RECEPTOR"/>
    <property type="match status" value="1"/>
</dbReference>
<dbReference type="GO" id="GO:0043235">
    <property type="term" value="C:receptor complex"/>
    <property type="evidence" value="ECO:0007669"/>
    <property type="project" value="TreeGrafter"/>
</dbReference>
<dbReference type="OMA" id="YVQILKX"/>
<keyword evidence="4" id="KW-0597">Phosphoprotein</keyword>
<evidence type="ECO:0000256" key="17">
    <source>
        <dbReference type="ARBA" id="ARBA00023180"/>
    </source>
</evidence>
<comment type="catalytic activity">
    <reaction evidence="19">
        <text>L-tyrosyl-[protein] + ATP = O-phospho-L-tyrosyl-[protein] + ADP + H(+)</text>
        <dbReference type="Rhea" id="RHEA:10596"/>
        <dbReference type="Rhea" id="RHEA-COMP:10136"/>
        <dbReference type="Rhea" id="RHEA-COMP:20101"/>
        <dbReference type="ChEBI" id="CHEBI:15378"/>
        <dbReference type="ChEBI" id="CHEBI:30616"/>
        <dbReference type="ChEBI" id="CHEBI:46858"/>
        <dbReference type="ChEBI" id="CHEBI:61978"/>
        <dbReference type="ChEBI" id="CHEBI:456216"/>
        <dbReference type="EC" id="2.7.10.1"/>
    </reaction>
</comment>
<evidence type="ECO:0000256" key="7">
    <source>
        <dbReference type="ARBA" id="ARBA00022729"/>
    </source>
</evidence>
<dbReference type="PANTHER" id="PTHR24416:SF550">
    <property type="entry name" value="FIBROBLAST GROWTH FACTOR RECEPTOR HOMOLOG 1-RELATED"/>
    <property type="match status" value="1"/>
</dbReference>
<dbReference type="GO" id="GO:0001708">
    <property type="term" value="P:cell fate specification"/>
    <property type="evidence" value="ECO:0007669"/>
    <property type="project" value="UniProtKB-ARBA"/>
</dbReference>
<keyword evidence="9 20" id="KW-0547">Nucleotide-binding</keyword>
<dbReference type="FunFam" id="3.30.200.20:FF:000651">
    <property type="entry name" value="Fibroblast growth factor receptor"/>
    <property type="match status" value="1"/>
</dbReference>
<dbReference type="InterPro" id="IPR017441">
    <property type="entry name" value="Protein_kinase_ATP_BS"/>
</dbReference>
<dbReference type="GO" id="GO:0005524">
    <property type="term" value="F:ATP binding"/>
    <property type="evidence" value="ECO:0007669"/>
    <property type="project" value="UniProtKB-UniRule"/>
</dbReference>
<dbReference type="FunFam" id="2.60.40.10:FF:000016">
    <property type="entry name" value="Fibroblast growth factor receptor"/>
    <property type="match status" value="1"/>
</dbReference>
<dbReference type="GO" id="GO:0001667">
    <property type="term" value="P:ameboidal-type cell migration"/>
    <property type="evidence" value="ECO:0007669"/>
    <property type="project" value="UniProtKB-ARBA"/>
</dbReference>
<keyword evidence="5" id="KW-0808">Transferase</keyword>
<evidence type="ECO:0000256" key="9">
    <source>
        <dbReference type="ARBA" id="ARBA00022741"/>
    </source>
</evidence>
<dbReference type="Pfam" id="PF07679">
    <property type="entry name" value="I-set"/>
    <property type="match status" value="1"/>
</dbReference>
<keyword evidence="14" id="KW-0829">Tyrosine-protein kinase</keyword>
<feature type="binding site" evidence="20">
    <location>
        <position position="760"/>
    </location>
    <ligand>
        <name>ATP</name>
        <dbReference type="ChEBI" id="CHEBI:30616"/>
    </ligand>
</feature>
<name>A0A0M4ELW4_DROBS</name>
<evidence type="ECO:0000256" key="23">
    <source>
        <dbReference type="SAM" id="SignalP"/>
    </source>
</evidence>
<dbReference type="PRINTS" id="PR00109">
    <property type="entry name" value="TYRKINASE"/>
</dbReference>
<dbReference type="GO" id="GO:0090130">
    <property type="term" value="P:tissue migration"/>
    <property type="evidence" value="ECO:0007669"/>
    <property type="project" value="UniProtKB-ARBA"/>
</dbReference>
<evidence type="ECO:0000256" key="11">
    <source>
        <dbReference type="ARBA" id="ARBA00022840"/>
    </source>
</evidence>
<dbReference type="InterPro" id="IPR013098">
    <property type="entry name" value="Ig_I-set"/>
</dbReference>
<keyword evidence="18" id="KW-0393">Immunoglobulin domain</keyword>
<reference evidence="26 27" key="1">
    <citation type="submission" date="2015-08" db="EMBL/GenBank/DDBJ databases">
        <title>Ancestral chromatin configuration constrains chromatin evolution on differentiating sex chromosomes in Drosophila.</title>
        <authorList>
            <person name="Zhou Q."/>
            <person name="Bachtrog D."/>
        </authorList>
    </citation>
    <scope>NUCLEOTIDE SEQUENCE [LARGE SCALE GENOMIC DNA]</scope>
    <source>
        <tissue evidence="26">Whole larvae</tissue>
    </source>
</reference>
<gene>
    <name evidence="26" type="ORF">Dbus_chr3Lg1688</name>
</gene>
<keyword evidence="3" id="KW-0217">Developmental protein</keyword>
<dbReference type="SUPFAM" id="SSF48726">
    <property type="entry name" value="Immunoglobulin"/>
    <property type="match status" value="4"/>
</dbReference>
<dbReference type="InterPro" id="IPR000719">
    <property type="entry name" value="Prot_kinase_dom"/>
</dbReference>
<evidence type="ECO:0000256" key="18">
    <source>
        <dbReference type="ARBA" id="ARBA00023319"/>
    </source>
</evidence>
<dbReference type="InterPro" id="IPR050122">
    <property type="entry name" value="RTK"/>
</dbReference>
<evidence type="ECO:0000256" key="2">
    <source>
        <dbReference type="ARBA" id="ARBA00011902"/>
    </source>
</evidence>
<feature type="domain" description="Ig-like" evidence="25">
    <location>
        <begin position="489"/>
        <end position="593"/>
    </location>
</feature>
<evidence type="ECO:0000256" key="6">
    <source>
        <dbReference type="ARBA" id="ARBA00022692"/>
    </source>
</evidence>
<dbReference type="Gene3D" id="3.30.200.20">
    <property type="entry name" value="Phosphorylase Kinase, domain 1"/>
    <property type="match status" value="1"/>
</dbReference>
<dbReference type="Gene3D" id="2.60.40.10">
    <property type="entry name" value="Immunoglobulins"/>
    <property type="match status" value="4"/>
</dbReference>
<dbReference type="InterPro" id="IPR008266">
    <property type="entry name" value="Tyr_kinase_AS"/>
</dbReference>
<accession>A0A0M4ELW4</accession>
<dbReference type="InterPro" id="IPR011009">
    <property type="entry name" value="Kinase-like_dom_sf"/>
</dbReference>
<evidence type="ECO:0000259" key="24">
    <source>
        <dbReference type="PROSITE" id="PS50011"/>
    </source>
</evidence>
<feature type="domain" description="Protein kinase" evidence="24">
    <location>
        <begin position="723"/>
        <end position="1009"/>
    </location>
</feature>
<dbReference type="PROSITE" id="PS51257">
    <property type="entry name" value="PROKAR_LIPOPROTEIN"/>
    <property type="match status" value="1"/>
</dbReference>
<keyword evidence="17" id="KW-0325">Glycoprotein</keyword>
<dbReference type="GO" id="GO:0007276">
    <property type="term" value="P:gamete generation"/>
    <property type="evidence" value="ECO:0007669"/>
    <property type="project" value="UniProtKB-ARBA"/>
</dbReference>
<proteinExistence type="predicted"/>
<dbReference type="GO" id="GO:0005007">
    <property type="term" value="F:fibroblast growth factor receptor activity"/>
    <property type="evidence" value="ECO:0007669"/>
    <property type="project" value="UniProtKB-ARBA"/>
</dbReference>
<feature type="domain" description="Ig-like" evidence="25">
    <location>
        <begin position="238"/>
        <end position="341"/>
    </location>
</feature>
<dbReference type="GO" id="GO:0008347">
    <property type="term" value="P:glial cell migration"/>
    <property type="evidence" value="ECO:0007669"/>
    <property type="project" value="UniProtKB-ARBA"/>
</dbReference>
<evidence type="ECO:0000256" key="4">
    <source>
        <dbReference type="ARBA" id="ARBA00022553"/>
    </source>
</evidence>
<dbReference type="PROSITE" id="PS50011">
    <property type="entry name" value="PROTEIN_KINASE_DOM"/>
    <property type="match status" value="1"/>
</dbReference>
<evidence type="ECO:0000256" key="1">
    <source>
        <dbReference type="ARBA" id="ARBA00004167"/>
    </source>
</evidence>
<feature type="transmembrane region" description="Helical" evidence="22">
    <location>
        <begin position="612"/>
        <end position="636"/>
    </location>
</feature>
<dbReference type="Gene3D" id="1.10.510.10">
    <property type="entry name" value="Transferase(Phosphotransferase) domain 1"/>
    <property type="match status" value="1"/>
</dbReference>
<dbReference type="PROSITE" id="PS00107">
    <property type="entry name" value="PROTEIN_KINASE_ATP"/>
    <property type="match status" value="1"/>
</dbReference>
<dbReference type="GO" id="GO:0030030">
    <property type="term" value="P:cell projection organization"/>
    <property type="evidence" value="ECO:0007669"/>
    <property type="project" value="UniProtKB-ARBA"/>
</dbReference>
<dbReference type="AlphaFoldDB" id="A0A0M4ELW4"/>
<evidence type="ECO:0000313" key="26">
    <source>
        <dbReference type="EMBL" id="ALC44522.1"/>
    </source>
</evidence>
<dbReference type="InterPro" id="IPR007110">
    <property type="entry name" value="Ig-like_dom"/>
</dbReference>
<dbReference type="SUPFAM" id="SSF56112">
    <property type="entry name" value="Protein kinase-like (PK-like)"/>
    <property type="match status" value="1"/>
</dbReference>
<feature type="domain" description="Ig-like" evidence="25">
    <location>
        <begin position="142"/>
        <end position="226"/>
    </location>
</feature>
<evidence type="ECO:0000256" key="10">
    <source>
        <dbReference type="ARBA" id="ARBA00022777"/>
    </source>
</evidence>
<dbReference type="InterPro" id="IPR036179">
    <property type="entry name" value="Ig-like_dom_sf"/>
</dbReference>
<evidence type="ECO:0000256" key="3">
    <source>
        <dbReference type="ARBA" id="ARBA00022473"/>
    </source>
</evidence>
<dbReference type="GO" id="GO:0048646">
    <property type="term" value="P:anatomical structure formation involved in morphogenesis"/>
    <property type="evidence" value="ECO:0007669"/>
    <property type="project" value="UniProtKB-ARBA"/>
</dbReference>
<keyword evidence="27" id="KW-1185">Reference proteome</keyword>
<dbReference type="SMART" id="SM00408">
    <property type="entry name" value="IGc2"/>
    <property type="match status" value="5"/>
</dbReference>